<dbReference type="CDD" id="cd03165">
    <property type="entry name" value="NET-5_like_LEL"/>
    <property type="match status" value="1"/>
</dbReference>
<evidence type="ECO:0000256" key="5">
    <source>
        <dbReference type="ARBA" id="ARBA00023136"/>
    </source>
</evidence>
<dbReference type="PROSITE" id="PS00421">
    <property type="entry name" value="TM4_1"/>
    <property type="match status" value="1"/>
</dbReference>
<evidence type="ECO:0000256" key="4">
    <source>
        <dbReference type="ARBA" id="ARBA00022989"/>
    </source>
</evidence>
<dbReference type="InterPro" id="IPR018499">
    <property type="entry name" value="Tetraspanin/Peripherin"/>
</dbReference>
<dbReference type="PANTHER" id="PTHR19282:SF40">
    <property type="entry name" value="TETRASPANIN-4"/>
    <property type="match status" value="1"/>
</dbReference>
<evidence type="ECO:0000256" key="1">
    <source>
        <dbReference type="ARBA" id="ARBA00004141"/>
    </source>
</evidence>
<evidence type="ECO:0000256" key="2">
    <source>
        <dbReference type="ARBA" id="ARBA00006840"/>
    </source>
</evidence>
<keyword evidence="5 7" id="KW-0472">Membrane</keyword>
<feature type="region of interest" description="Disordered" evidence="6">
    <location>
        <begin position="68"/>
        <end position="87"/>
    </location>
</feature>
<comment type="caution">
    <text evidence="8">The sequence shown here is derived from an EMBL/GenBank/DDBJ whole genome shotgun (WGS) entry which is preliminary data.</text>
</comment>
<evidence type="ECO:0008006" key="10">
    <source>
        <dbReference type="Google" id="ProtNLM"/>
    </source>
</evidence>
<keyword evidence="4 7" id="KW-1133">Transmembrane helix</keyword>
<feature type="compositionally biased region" description="Low complexity" evidence="6">
    <location>
        <begin position="1"/>
        <end position="14"/>
    </location>
</feature>
<evidence type="ECO:0000313" key="9">
    <source>
        <dbReference type="Proteomes" id="UP001177744"/>
    </source>
</evidence>
<feature type="transmembrane region" description="Helical" evidence="7">
    <location>
        <begin position="123"/>
        <end position="148"/>
    </location>
</feature>
<dbReference type="InterPro" id="IPR008952">
    <property type="entry name" value="Tetraspanin_EC2_sf"/>
</dbReference>
<feature type="region of interest" description="Disordered" evidence="6">
    <location>
        <begin position="1"/>
        <end position="56"/>
    </location>
</feature>
<comment type="subcellular location">
    <subcellularLocation>
        <location evidence="1">Membrane</location>
        <topology evidence="1">Multi-pass membrane protein</topology>
    </subcellularLocation>
</comment>
<dbReference type="PRINTS" id="PR00259">
    <property type="entry name" value="TMFOUR"/>
</dbReference>
<accession>A0AA40HR09</accession>
<dbReference type="Proteomes" id="UP001177744">
    <property type="component" value="Unassembled WGS sequence"/>
</dbReference>
<protein>
    <recommendedName>
        <fullName evidence="10">Tetraspanin</fullName>
    </recommendedName>
</protein>
<keyword evidence="9" id="KW-1185">Reference proteome</keyword>
<feature type="transmembrane region" description="Helical" evidence="7">
    <location>
        <begin position="168"/>
        <end position="188"/>
    </location>
</feature>
<name>A0AA40HR09_CNENI</name>
<gene>
    <name evidence="8" type="ORF">QTO34_003147</name>
</gene>
<feature type="transmembrane region" description="Helical" evidence="7">
    <location>
        <begin position="374"/>
        <end position="395"/>
    </location>
</feature>
<evidence type="ECO:0000256" key="7">
    <source>
        <dbReference type="SAM" id="Phobius"/>
    </source>
</evidence>
<dbReference type="EMBL" id="JAULJE010000013">
    <property type="protein sequence ID" value="KAK1335361.1"/>
    <property type="molecule type" value="Genomic_DNA"/>
</dbReference>
<evidence type="ECO:0000256" key="6">
    <source>
        <dbReference type="SAM" id="MobiDB-lite"/>
    </source>
</evidence>
<reference evidence="8" key="1">
    <citation type="submission" date="2023-06" db="EMBL/GenBank/DDBJ databases">
        <title>Reference genome for the Northern bat (Eptesicus nilssonii), a most northern bat species.</title>
        <authorList>
            <person name="Laine V.N."/>
            <person name="Pulliainen A.T."/>
            <person name="Lilley T.M."/>
        </authorList>
    </citation>
    <scope>NUCLEOTIDE SEQUENCE</scope>
    <source>
        <strain evidence="8">BLF_Eptnil</strain>
        <tissue evidence="8">Kidney</tissue>
    </source>
</reference>
<feature type="transmembrane region" description="Helical" evidence="7">
    <location>
        <begin position="195"/>
        <end position="219"/>
    </location>
</feature>
<keyword evidence="3 7" id="KW-0812">Transmembrane</keyword>
<dbReference type="Pfam" id="PF00335">
    <property type="entry name" value="Tetraspanin"/>
    <property type="match status" value="1"/>
</dbReference>
<evidence type="ECO:0000256" key="3">
    <source>
        <dbReference type="ARBA" id="ARBA00022692"/>
    </source>
</evidence>
<dbReference type="AlphaFoldDB" id="A0AA40HR09"/>
<dbReference type="SUPFAM" id="SSF48652">
    <property type="entry name" value="Tetraspanin"/>
    <property type="match status" value="1"/>
</dbReference>
<sequence>MRRAAAAAGARGAEPAGGPGAMRRSSTDESTYRRSPSPEGKEPGFARGGPFRRYSSLYGRGDGGDAGGPFGLHGGPGPKAAPARSPPPKGTKYVVFYLDLSFIFLLELQRCGMARGCLQGVKYLMFAFNLLFWLGGCGILGVGIWLAATQGNFATLSSSFPSLSAANLLIVTGTFIMAIGFVGCIGAIKENKCLLLTFFVLLLLVFLLEVTVTVLFFAYTDKIDRYAQGDLKKGLHLYGTPGNVGLTNAWSIIQTDVRGRVDEGVGGPACGAWGRRSWRVGRAGPVGAGCVAWAPQRGPAWCRPQFRCCGVSNYTDWFEVYNATRVPDSCCLEFSESCGLHAPGTWWKAVSRRPSRPSAAPATRTVKMWLQENLLAVGIFGLCTALVQILGLTFAMTMYCQVVKADTYCA</sequence>
<organism evidence="8 9">
    <name type="scientific">Cnephaeus nilssonii</name>
    <name type="common">Northern bat</name>
    <name type="synonym">Eptesicus nilssonii</name>
    <dbReference type="NCBI Taxonomy" id="3371016"/>
    <lineage>
        <taxon>Eukaryota</taxon>
        <taxon>Metazoa</taxon>
        <taxon>Chordata</taxon>
        <taxon>Craniata</taxon>
        <taxon>Vertebrata</taxon>
        <taxon>Euteleostomi</taxon>
        <taxon>Mammalia</taxon>
        <taxon>Eutheria</taxon>
        <taxon>Laurasiatheria</taxon>
        <taxon>Chiroptera</taxon>
        <taxon>Yangochiroptera</taxon>
        <taxon>Vespertilionidae</taxon>
        <taxon>Cnephaeus</taxon>
    </lineage>
</organism>
<comment type="similarity">
    <text evidence="2">Belongs to the tetraspanin (TM4SF) family.</text>
</comment>
<proteinExistence type="inferred from homology"/>
<dbReference type="PANTHER" id="PTHR19282">
    <property type="entry name" value="TETRASPANIN"/>
    <property type="match status" value="1"/>
</dbReference>
<dbReference type="InterPro" id="IPR018503">
    <property type="entry name" value="Tetraspanin_CS"/>
</dbReference>
<dbReference type="GO" id="GO:0005886">
    <property type="term" value="C:plasma membrane"/>
    <property type="evidence" value="ECO:0007669"/>
    <property type="project" value="TreeGrafter"/>
</dbReference>
<evidence type="ECO:0000313" key="8">
    <source>
        <dbReference type="EMBL" id="KAK1335361.1"/>
    </source>
</evidence>
<feature type="compositionally biased region" description="Gly residues" evidence="6">
    <location>
        <begin position="68"/>
        <end position="77"/>
    </location>
</feature>
<dbReference type="Gene3D" id="1.10.1450.10">
    <property type="entry name" value="Tetraspanin"/>
    <property type="match status" value="1"/>
</dbReference>